<dbReference type="EMBL" id="HBUE01081324">
    <property type="protein sequence ID" value="CAG6477615.1"/>
    <property type="molecule type" value="Transcribed_RNA"/>
</dbReference>
<evidence type="ECO:0000256" key="1">
    <source>
        <dbReference type="SAM" id="MobiDB-lite"/>
    </source>
</evidence>
<protein>
    <submittedName>
        <fullName evidence="2">(northern house mosquito) hypothetical protein</fullName>
    </submittedName>
</protein>
<dbReference type="AlphaFoldDB" id="A0A8D8FNR1"/>
<sequence length="199" mass="22141">MQTIQVVHRARRVRPDRKVSPSRTAGLCQRCHPVRFEPQPLRGHAQPRRKGNDRVVRLRRRQGPTPGEPVLPAVLASRPAHQVRRTVLGRVGEHRQRQDSALPLPRRPGQSAVAVRPGQSADPPGQEQSLPRYGRRQAGRVCESLLGVESEPAVEVGLPQYDRAEALGHVRGEDYRVGGVGGRLRFAQQLQHITALELV</sequence>
<reference evidence="2" key="1">
    <citation type="submission" date="2021-05" db="EMBL/GenBank/DDBJ databases">
        <authorList>
            <person name="Alioto T."/>
            <person name="Alioto T."/>
            <person name="Gomez Garrido J."/>
        </authorList>
    </citation>
    <scope>NUCLEOTIDE SEQUENCE</scope>
</reference>
<name>A0A8D8FNR1_CULPI</name>
<proteinExistence type="predicted"/>
<feature type="region of interest" description="Disordered" evidence="1">
    <location>
        <begin position="1"/>
        <end position="24"/>
    </location>
</feature>
<feature type="region of interest" description="Disordered" evidence="1">
    <location>
        <begin position="88"/>
        <end position="134"/>
    </location>
</feature>
<evidence type="ECO:0000313" key="2">
    <source>
        <dbReference type="EMBL" id="CAG6477615.1"/>
    </source>
</evidence>
<organism evidence="2">
    <name type="scientific">Culex pipiens</name>
    <name type="common">House mosquito</name>
    <dbReference type="NCBI Taxonomy" id="7175"/>
    <lineage>
        <taxon>Eukaryota</taxon>
        <taxon>Metazoa</taxon>
        <taxon>Ecdysozoa</taxon>
        <taxon>Arthropoda</taxon>
        <taxon>Hexapoda</taxon>
        <taxon>Insecta</taxon>
        <taxon>Pterygota</taxon>
        <taxon>Neoptera</taxon>
        <taxon>Endopterygota</taxon>
        <taxon>Diptera</taxon>
        <taxon>Nematocera</taxon>
        <taxon>Culicoidea</taxon>
        <taxon>Culicidae</taxon>
        <taxon>Culicinae</taxon>
        <taxon>Culicini</taxon>
        <taxon>Culex</taxon>
        <taxon>Culex</taxon>
    </lineage>
</organism>
<accession>A0A8D8FNR1</accession>